<evidence type="ECO:0000259" key="6">
    <source>
        <dbReference type="Pfam" id="PF00294"/>
    </source>
</evidence>
<keyword evidence="2" id="KW-0808">Transferase</keyword>
<dbReference type="GO" id="GO:0005524">
    <property type="term" value="F:ATP binding"/>
    <property type="evidence" value="ECO:0007669"/>
    <property type="project" value="UniProtKB-KW"/>
</dbReference>
<dbReference type="InterPro" id="IPR011611">
    <property type="entry name" value="PfkB_dom"/>
</dbReference>
<dbReference type="EMBL" id="QYRP01000002">
    <property type="protein sequence ID" value="RJS46710.1"/>
    <property type="molecule type" value="Genomic_DNA"/>
</dbReference>
<dbReference type="InterPro" id="IPR050306">
    <property type="entry name" value="PfkB_Carbo_kinase"/>
</dbReference>
<sequence>MTNSSALVIGEALIDLIQRSRLPAIARVGGSPLNVAIGLSRLGMRVDLQTQIGADHHGTLIEQHLAADGVALVAGSVSEQPTSTAVATIGDDGSATYEFDISWALSAADGLMPTVAHTGSIAAVVEPGASAVRNAIRALRATATVSYDPNVRPQLMGDRSDACRRIESLVALADVVKVSSEDLAWLHPDVEPSAVARRWVGLGAALVVITDGESGATALTQYVTVEVPARRTDVVDTIGAGDSFMAGLLAALDDAGLLGRNNEVRLRAIDASVLRDVLAFAAECAAITVSRPGADPPRRSEVPQARRA</sequence>
<dbReference type="InterPro" id="IPR029056">
    <property type="entry name" value="Ribokinase-like"/>
</dbReference>
<gene>
    <name evidence="7" type="ORF">D4739_11115</name>
</gene>
<dbReference type="CDD" id="cd01167">
    <property type="entry name" value="bac_FRK"/>
    <property type="match status" value="1"/>
</dbReference>
<organism evidence="7 8">
    <name type="scientific">Nocardioides cavernaquae</name>
    <dbReference type="NCBI Taxonomy" id="2321396"/>
    <lineage>
        <taxon>Bacteria</taxon>
        <taxon>Bacillati</taxon>
        <taxon>Actinomycetota</taxon>
        <taxon>Actinomycetes</taxon>
        <taxon>Propionibacteriales</taxon>
        <taxon>Nocardioidaceae</taxon>
        <taxon>Nocardioides</taxon>
    </lineage>
</organism>
<dbReference type="GO" id="GO:0016301">
    <property type="term" value="F:kinase activity"/>
    <property type="evidence" value="ECO:0007669"/>
    <property type="project" value="UniProtKB-KW"/>
</dbReference>
<evidence type="ECO:0000256" key="5">
    <source>
        <dbReference type="ARBA" id="ARBA00022840"/>
    </source>
</evidence>
<evidence type="ECO:0000256" key="2">
    <source>
        <dbReference type="ARBA" id="ARBA00022679"/>
    </source>
</evidence>
<proteinExistence type="inferred from homology"/>
<dbReference type="AlphaFoldDB" id="A0A3A5HFF7"/>
<comment type="similarity">
    <text evidence="1">Belongs to the carbohydrate kinase PfkB family.</text>
</comment>
<name>A0A3A5HFF7_9ACTN</name>
<dbReference type="OrthoDB" id="9795789at2"/>
<dbReference type="Proteomes" id="UP000276542">
    <property type="component" value="Unassembled WGS sequence"/>
</dbReference>
<dbReference type="PANTHER" id="PTHR43085:SF1">
    <property type="entry name" value="PSEUDOURIDINE KINASE-RELATED"/>
    <property type="match status" value="1"/>
</dbReference>
<evidence type="ECO:0000313" key="8">
    <source>
        <dbReference type="Proteomes" id="UP000276542"/>
    </source>
</evidence>
<comment type="caution">
    <text evidence="7">The sequence shown here is derived from an EMBL/GenBank/DDBJ whole genome shotgun (WGS) entry which is preliminary data.</text>
</comment>
<keyword evidence="3" id="KW-0547">Nucleotide-binding</keyword>
<evidence type="ECO:0000256" key="1">
    <source>
        <dbReference type="ARBA" id="ARBA00010688"/>
    </source>
</evidence>
<dbReference type="PROSITE" id="PS00584">
    <property type="entry name" value="PFKB_KINASES_2"/>
    <property type="match status" value="1"/>
</dbReference>
<keyword evidence="4 7" id="KW-0418">Kinase</keyword>
<keyword evidence="5" id="KW-0067">ATP-binding</keyword>
<accession>A0A3A5HFF7</accession>
<dbReference type="Pfam" id="PF00294">
    <property type="entry name" value="PfkB"/>
    <property type="match status" value="1"/>
</dbReference>
<protein>
    <submittedName>
        <fullName evidence="7">Carbohydrate kinase</fullName>
    </submittedName>
</protein>
<dbReference type="SUPFAM" id="SSF53613">
    <property type="entry name" value="Ribokinase-like"/>
    <property type="match status" value="1"/>
</dbReference>
<keyword evidence="8" id="KW-1185">Reference proteome</keyword>
<dbReference type="RefSeq" id="WP_120060681.1">
    <property type="nucleotide sequence ID" value="NZ_QYRP01000002.1"/>
</dbReference>
<feature type="domain" description="Carbohydrate kinase PfkB" evidence="6">
    <location>
        <begin position="6"/>
        <end position="297"/>
    </location>
</feature>
<evidence type="ECO:0000256" key="3">
    <source>
        <dbReference type="ARBA" id="ARBA00022741"/>
    </source>
</evidence>
<dbReference type="PANTHER" id="PTHR43085">
    <property type="entry name" value="HEXOKINASE FAMILY MEMBER"/>
    <property type="match status" value="1"/>
</dbReference>
<reference evidence="8" key="1">
    <citation type="submission" date="2018-09" db="EMBL/GenBank/DDBJ databases">
        <authorList>
            <person name="Zhu H."/>
        </authorList>
    </citation>
    <scope>NUCLEOTIDE SEQUENCE [LARGE SCALE GENOMIC DNA]</scope>
    <source>
        <strain evidence="8">K1W22B-1</strain>
    </source>
</reference>
<dbReference type="PROSITE" id="PS00583">
    <property type="entry name" value="PFKB_KINASES_1"/>
    <property type="match status" value="1"/>
</dbReference>
<dbReference type="Gene3D" id="3.40.1190.20">
    <property type="match status" value="1"/>
</dbReference>
<evidence type="ECO:0000313" key="7">
    <source>
        <dbReference type="EMBL" id="RJS46710.1"/>
    </source>
</evidence>
<dbReference type="InterPro" id="IPR002173">
    <property type="entry name" value="Carboh/pur_kinase_PfkB_CS"/>
</dbReference>
<evidence type="ECO:0000256" key="4">
    <source>
        <dbReference type="ARBA" id="ARBA00022777"/>
    </source>
</evidence>